<dbReference type="AlphaFoldDB" id="W4H6I3"/>
<dbReference type="OrthoDB" id="10260024at2759"/>
<dbReference type="EMBL" id="KI913115">
    <property type="protein sequence ID" value="ETV87615.1"/>
    <property type="molecule type" value="Genomic_DNA"/>
</dbReference>
<dbReference type="PANTHER" id="PTHR31449:SF3">
    <property type="entry name" value="UPF0598 PROTEIN C8ORF82"/>
    <property type="match status" value="1"/>
</dbReference>
<reference evidence="2" key="1">
    <citation type="submission" date="2013-12" db="EMBL/GenBank/DDBJ databases">
        <title>The Genome Sequence of Aphanomyces astaci APO3.</title>
        <authorList>
            <consortium name="The Broad Institute Genomics Platform"/>
            <person name="Russ C."/>
            <person name="Tyler B."/>
            <person name="van West P."/>
            <person name="Dieguez-Uribeondo J."/>
            <person name="Young S.K."/>
            <person name="Zeng Q."/>
            <person name="Gargeya S."/>
            <person name="Fitzgerald M."/>
            <person name="Abouelleil A."/>
            <person name="Alvarado L."/>
            <person name="Chapman S.B."/>
            <person name="Gainer-Dewar J."/>
            <person name="Goldberg J."/>
            <person name="Griggs A."/>
            <person name="Gujja S."/>
            <person name="Hansen M."/>
            <person name="Howarth C."/>
            <person name="Imamovic A."/>
            <person name="Ireland A."/>
            <person name="Larimer J."/>
            <person name="McCowan C."/>
            <person name="Murphy C."/>
            <person name="Pearson M."/>
            <person name="Poon T.W."/>
            <person name="Priest M."/>
            <person name="Roberts A."/>
            <person name="Saif S."/>
            <person name="Shea T."/>
            <person name="Sykes S."/>
            <person name="Wortman J."/>
            <person name="Nusbaum C."/>
            <person name="Birren B."/>
        </authorList>
    </citation>
    <scope>NUCLEOTIDE SEQUENCE [LARGE SCALE GENOMIC DNA]</scope>
    <source>
        <strain evidence="2">APO3</strain>
    </source>
</reference>
<protein>
    <submittedName>
        <fullName evidence="2">Uncharacterized protein</fullName>
    </submittedName>
</protein>
<dbReference type="VEuPathDB" id="FungiDB:H257_01122"/>
<name>W4H6I3_APHAT</name>
<dbReference type="RefSeq" id="XP_009822478.1">
    <property type="nucleotide sequence ID" value="XM_009824176.1"/>
</dbReference>
<dbReference type="STRING" id="112090.W4H6I3"/>
<evidence type="ECO:0000256" key="1">
    <source>
        <dbReference type="ARBA" id="ARBA00006322"/>
    </source>
</evidence>
<dbReference type="Pfam" id="PF14956">
    <property type="entry name" value="DUF4505"/>
    <property type="match status" value="1"/>
</dbReference>
<accession>W4H6I3</accession>
<organism evidence="2">
    <name type="scientific">Aphanomyces astaci</name>
    <name type="common">Crayfish plague agent</name>
    <dbReference type="NCBI Taxonomy" id="112090"/>
    <lineage>
        <taxon>Eukaryota</taxon>
        <taxon>Sar</taxon>
        <taxon>Stramenopiles</taxon>
        <taxon>Oomycota</taxon>
        <taxon>Saprolegniomycetes</taxon>
        <taxon>Saprolegniales</taxon>
        <taxon>Verrucalvaceae</taxon>
        <taxon>Aphanomyces</taxon>
    </lineage>
</organism>
<comment type="similarity">
    <text evidence="1">Belongs to the UPF0598 family.</text>
</comment>
<sequence length="222" mass="25476">MIPSMVVRCRGMALLGQRTFGTVYAEQLQLKEIKSPEFYDLHAHDRNYFYHVDLQGQLFLEDTVPKNIATSLKSRKFLRFFFGQLRPNPHHANTQSLFHDYPYISPCGSEMNYIKAADTPVVFTELKQPDCDDGTWTLVTNAGHEVEFHPSNVAMSPATNRLYHWIQTKHLSLFGLLKSHVAVEVSQFIDFHDDGHHVLTWHDQAYPLSQDTTHPPPSARPS</sequence>
<dbReference type="PANTHER" id="PTHR31449">
    <property type="entry name" value="UPF0598 PROTEIN C8ORF82"/>
    <property type="match status" value="1"/>
</dbReference>
<proteinExistence type="inferred from homology"/>
<feature type="non-terminal residue" evidence="2">
    <location>
        <position position="1"/>
    </location>
</feature>
<evidence type="ECO:0000313" key="2">
    <source>
        <dbReference type="EMBL" id="ETV87615.1"/>
    </source>
</evidence>
<dbReference type="GeneID" id="20803118"/>
<gene>
    <name evidence="2" type="ORF">H257_01122</name>
</gene>
<dbReference type="InterPro" id="IPR028108">
    <property type="entry name" value="DUF4505"/>
</dbReference>